<evidence type="ECO:0000313" key="2">
    <source>
        <dbReference type="Proteomes" id="UP000467840"/>
    </source>
</evidence>
<evidence type="ECO:0000313" key="1">
    <source>
        <dbReference type="EMBL" id="KAF2290254.1"/>
    </source>
</evidence>
<keyword evidence="2" id="KW-1185">Reference proteome</keyword>
<sequence length="168" mass="18975">MSNPYEKVKGGRLTFKGGSVATTSKAIDKKKKKKKNKIKDETNISSAAEVETENTETGGDVGAAGEVYTIDAAKRLQYEELFPVEAKKFGYNEKSNFKSMEDALDDRVKKKADRYCIVLVVRLILVLKLLLSKREVKTAEDLARIINWFNFHELLESVAGLLFRILRL</sequence>
<comment type="caution">
    <text evidence="1">The sequence shown here is derived from an EMBL/GenBank/DDBJ whole genome shotgun (WGS) entry which is preliminary data.</text>
</comment>
<proteinExistence type="predicted"/>
<dbReference type="AlphaFoldDB" id="A0A6A6KP25"/>
<dbReference type="Proteomes" id="UP000467840">
    <property type="component" value="Chromosome 2"/>
</dbReference>
<name>A0A6A6KP25_HEVBR</name>
<organism evidence="1 2">
    <name type="scientific">Hevea brasiliensis</name>
    <name type="common">Para rubber tree</name>
    <name type="synonym">Siphonia brasiliensis</name>
    <dbReference type="NCBI Taxonomy" id="3981"/>
    <lineage>
        <taxon>Eukaryota</taxon>
        <taxon>Viridiplantae</taxon>
        <taxon>Streptophyta</taxon>
        <taxon>Embryophyta</taxon>
        <taxon>Tracheophyta</taxon>
        <taxon>Spermatophyta</taxon>
        <taxon>Magnoliopsida</taxon>
        <taxon>eudicotyledons</taxon>
        <taxon>Gunneridae</taxon>
        <taxon>Pentapetalae</taxon>
        <taxon>rosids</taxon>
        <taxon>fabids</taxon>
        <taxon>Malpighiales</taxon>
        <taxon>Euphorbiaceae</taxon>
        <taxon>Crotonoideae</taxon>
        <taxon>Micrandreae</taxon>
        <taxon>Hevea</taxon>
    </lineage>
</organism>
<protein>
    <submittedName>
        <fullName evidence="1">Uncharacterized protein</fullName>
    </submittedName>
</protein>
<reference evidence="1 2" key="1">
    <citation type="journal article" date="2020" name="Mol. Plant">
        <title>The Chromosome-Based Rubber Tree Genome Provides New Insights into Spurge Genome Evolution and Rubber Biosynthesis.</title>
        <authorList>
            <person name="Liu J."/>
            <person name="Shi C."/>
            <person name="Shi C.C."/>
            <person name="Li W."/>
            <person name="Zhang Q.J."/>
            <person name="Zhang Y."/>
            <person name="Li K."/>
            <person name="Lu H.F."/>
            <person name="Shi C."/>
            <person name="Zhu S.T."/>
            <person name="Xiao Z.Y."/>
            <person name="Nan H."/>
            <person name="Yue Y."/>
            <person name="Zhu X.G."/>
            <person name="Wu Y."/>
            <person name="Hong X.N."/>
            <person name="Fan G.Y."/>
            <person name="Tong Y."/>
            <person name="Zhang D."/>
            <person name="Mao C.L."/>
            <person name="Liu Y.L."/>
            <person name="Hao S.J."/>
            <person name="Liu W.Q."/>
            <person name="Lv M.Q."/>
            <person name="Zhang H.B."/>
            <person name="Liu Y."/>
            <person name="Hu-Tang G.R."/>
            <person name="Wang J.P."/>
            <person name="Wang J.H."/>
            <person name="Sun Y.H."/>
            <person name="Ni S.B."/>
            <person name="Chen W.B."/>
            <person name="Zhang X.C."/>
            <person name="Jiao Y.N."/>
            <person name="Eichler E.E."/>
            <person name="Li G.H."/>
            <person name="Liu X."/>
            <person name="Gao L.Z."/>
        </authorList>
    </citation>
    <scope>NUCLEOTIDE SEQUENCE [LARGE SCALE GENOMIC DNA]</scope>
    <source>
        <strain evidence="2">cv. GT1</strain>
        <tissue evidence="1">Leaf</tissue>
    </source>
</reference>
<dbReference type="EMBL" id="JAAGAX010000015">
    <property type="protein sequence ID" value="KAF2290254.1"/>
    <property type="molecule type" value="Genomic_DNA"/>
</dbReference>
<accession>A0A6A6KP25</accession>
<gene>
    <name evidence="1" type="ORF">GH714_005451</name>
</gene>